<dbReference type="RefSeq" id="WP_200826870.1">
    <property type="nucleotide sequence ID" value="NZ_FNVQ01000006.1"/>
</dbReference>
<evidence type="ECO:0000313" key="2">
    <source>
        <dbReference type="Proteomes" id="UP000236745"/>
    </source>
</evidence>
<protein>
    <submittedName>
        <fullName evidence="1">Uncharacterized protein</fullName>
    </submittedName>
</protein>
<accession>A0A1H6DJ38</accession>
<sequence>MQLTVQGPGNRRAQKNGMGRRGLSRIYQLGLLKLAVGSIALLAASQASAHYPFCSCELNEGEIHCTGGFSDGSSASGVTVDMISYDEEILANAEFDGDSRIRFERPDGEFYILLDAGPGHVVEVDWHDVEGLM</sequence>
<evidence type="ECO:0000313" key="1">
    <source>
        <dbReference type="EMBL" id="SEG84843.1"/>
    </source>
</evidence>
<dbReference type="Proteomes" id="UP000236745">
    <property type="component" value="Unassembled WGS sequence"/>
</dbReference>
<gene>
    <name evidence="1" type="ORF">SAMN05444390_106191</name>
</gene>
<dbReference type="AlphaFoldDB" id="A0A1H6DJ38"/>
<dbReference type="EMBL" id="FNVQ01000006">
    <property type="protein sequence ID" value="SEG84843.1"/>
    <property type="molecule type" value="Genomic_DNA"/>
</dbReference>
<proteinExistence type="predicted"/>
<name>A0A1H6DJ38_9GAMM</name>
<reference evidence="1 2" key="1">
    <citation type="submission" date="2016-10" db="EMBL/GenBank/DDBJ databases">
        <authorList>
            <person name="de Groot N.N."/>
        </authorList>
    </citation>
    <scope>NUCLEOTIDE SEQUENCE [LARGE SCALE GENOMIC DNA]</scope>
    <source>
        <strain evidence="1 2">DSM 22012</strain>
    </source>
</reference>
<keyword evidence="2" id="KW-1185">Reference proteome</keyword>
<organism evidence="1 2">
    <name type="scientific">Marinobacterium lutimaris</name>
    <dbReference type="NCBI Taxonomy" id="568106"/>
    <lineage>
        <taxon>Bacteria</taxon>
        <taxon>Pseudomonadati</taxon>
        <taxon>Pseudomonadota</taxon>
        <taxon>Gammaproteobacteria</taxon>
        <taxon>Oceanospirillales</taxon>
        <taxon>Oceanospirillaceae</taxon>
        <taxon>Marinobacterium</taxon>
    </lineage>
</organism>